<dbReference type="PANTHER" id="PTHR37218">
    <property type="entry name" value="COILED-COIL PROTEIN"/>
    <property type="match status" value="1"/>
</dbReference>
<feature type="compositionally biased region" description="Polar residues" evidence="1">
    <location>
        <begin position="47"/>
        <end position="71"/>
    </location>
</feature>
<protein>
    <submittedName>
        <fullName evidence="2">Uncharacterized protein</fullName>
    </submittedName>
</protein>
<evidence type="ECO:0000313" key="3">
    <source>
        <dbReference type="Proteomes" id="UP001630127"/>
    </source>
</evidence>
<gene>
    <name evidence="2" type="ORF">ACH5RR_000285</name>
</gene>
<dbReference type="EMBL" id="JBJUIK010000001">
    <property type="protein sequence ID" value="KAL3536919.1"/>
    <property type="molecule type" value="Genomic_DNA"/>
</dbReference>
<feature type="compositionally biased region" description="Basic residues" evidence="1">
    <location>
        <begin position="1"/>
        <end position="11"/>
    </location>
</feature>
<keyword evidence="3" id="KW-1185">Reference proteome</keyword>
<feature type="compositionally biased region" description="Basic residues" evidence="1">
    <location>
        <begin position="116"/>
        <end position="125"/>
    </location>
</feature>
<sequence>MGGKGKKRREKNYRAVHGGPHSGLPPPPDRSSLDAVPSKLRKIMSFTGGSASNNGAEKNKGFSGNITQKSEFVQKLNSEEKLGSENTGVGKDSNDAMSNAKHAHLHDEVVHNSVHEKKKKRRKRKQVNDLRFETTEELGASGSKRKERKKHRLEERKKKRKRTREEENVDYRTHDEVKFGEVVDAPPKLLAVPKVFKITQDASQERLRLQAVEAYRNRKGWTSRPGVQLPPAAIVPELS</sequence>
<evidence type="ECO:0000256" key="1">
    <source>
        <dbReference type="SAM" id="MobiDB-lite"/>
    </source>
</evidence>
<reference evidence="2 3" key="1">
    <citation type="submission" date="2024-11" db="EMBL/GenBank/DDBJ databases">
        <title>A near-complete genome assembly of Cinchona calisaya.</title>
        <authorList>
            <person name="Lian D.C."/>
            <person name="Zhao X.W."/>
            <person name="Wei L."/>
        </authorList>
    </citation>
    <scope>NUCLEOTIDE SEQUENCE [LARGE SCALE GENOMIC DNA]</scope>
    <source>
        <tissue evidence="2">Nenye</tissue>
    </source>
</reference>
<proteinExistence type="predicted"/>
<organism evidence="2 3">
    <name type="scientific">Cinchona calisaya</name>
    <dbReference type="NCBI Taxonomy" id="153742"/>
    <lineage>
        <taxon>Eukaryota</taxon>
        <taxon>Viridiplantae</taxon>
        <taxon>Streptophyta</taxon>
        <taxon>Embryophyta</taxon>
        <taxon>Tracheophyta</taxon>
        <taxon>Spermatophyta</taxon>
        <taxon>Magnoliopsida</taxon>
        <taxon>eudicotyledons</taxon>
        <taxon>Gunneridae</taxon>
        <taxon>Pentapetalae</taxon>
        <taxon>asterids</taxon>
        <taxon>lamiids</taxon>
        <taxon>Gentianales</taxon>
        <taxon>Rubiaceae</taxon>
        <taxon>Cinchonoideae</taxon>
        <taxon>Cinchoneae</taxon>
        <taxon>Cinchona</taxon>
    </lineage>
</organism>
<feature type="compositionally biased region" description="Basic and acidic residues" evidence="1">
    <location>
        <begin position="105"/>
        <end position="115"/>
    </location>
</feature>
<dbReference type="Proteomes" id="UP001630127">
    <property type="component" value="Unassembled WGS sequence"/>
</dbReference>
<evidence type="ECO:0000313" key="2">
    <source>
        <dbReference type="EMBL" id="KAL3536919.1"/>
    </source>
</evidence>
<dbReference type="PANTHER" id="PTHR37218:SF2">
    <property type="entry name" value="COILED-COIL PROTEIN"/>
    <property type="match status" value="1"/>
</dbReference>
<name>A0ABD3B0D3_9GENT</name>
<accession>A0ABD3B0D3</accession>
<comment type="caution">
    <text evidence="2">The sequence shown here is derived from an EMBL/GenBank/DDBJ whole genome shotgun (WGS) entry which is preliminary data.</text>
</comment>
<feature type="compositionally biased region" description="Basic residues" evidence="1">
    <location>
        <begin position="143"/>
        <end position="162"/>
    </location>
</feature>
<dbReference type="AlphaFoldDB" id="A0ABD3B0D3"/>
<feature type="region of interest" description="Disordered" evidence="1">
    <location>
        <begin position="1"/>
        <end position="170"/>
    </location>
</feature>